<feature type="transmembrane region" description="Helical" evidence="11">
    <location>
        <begin position="331"/>
        <end position="351"/>
    </location>
</feature>
<dbReference type="AlphaFoldDB" id="A0A0U5EY35"/>
<dbReference type="Gene3D" id="3.10.580.10">
    <property type="entry name" value="CBS-domain"/>
    <property type="match status" value="1"/>
</dbReference>
<feature type="transmembrane region" description="Helical" evidence="11">
    <location>
        <begin position="44"/>
        <end position="69"/>
    </location>
</feature>
<keyword evidence="2" id="KW-0813">Transport</keyword>
<proteinExistence type="predicted"/>
<feature type="transmembrane region" description="Helical" evidence="11">
    <location>
        <begin position="89"/>
        <end position="110"/>
    </location>
</feature>
<comment type="subcellular location">
    <subcellularLocation>
        <location evidence="1">Membrane</location>
        <topology evidence="1">Multi-pass membrane protein</topology>
    </subcellularLocation>
</comment>
<feature type="transmembrane region" description="Helical" evidence="11">
    <location>
        <begin position="220"/>
        <end position="244"/>
    </location>
</feature>
<gene>
    <name evidence="13" type="primary">clcB</name>
    <name evidence="13" type="ORF">ASN_2663</name>
</gene>
<keyword evidence="7" id="KW-0869">Chloride channel</keyword>
<evidence type="ECO:0000256" key="5">
    <source>
        <dbReference type="ARBA" id="ARBA00023065"/>
    </source>
</evidence>
<evidence type="ECO:0000256" key="3">
    <source>
        <dbReference type="ARBA" id="ARBA00022692"/>
    </source>
</evidence>
<feature type="domain" description="CBS" evidence="12">
    <location>
        <begin position="526"/>
        <end position="589"/>
    </location>
</feature>
<feature type="transmembrane region" description="Helical" evidence="11">
    <location>
        <begin position="387"/>
        <end position="411"/>
    </location>
</feature>
<evidence type="ECO:0000256" key="8">
    <source>
        <dbReference type="ARBA" id="ARBA00023214"/>
    </source>
</evidence>
<dbReference type="Gene3D" id="1.10.3080.10">
    <property type="entry name" value="Clc chloride channel"/>
    <property type="match status" value="1"/>
</dbReference>
<feature type="transmembrane region" description="Helical" evidence="11">
    <location>
        <begin position="256"/>
        <end position="280"/>
    </location>
</feature>
<evidence type="ECO:0000313" key="14">
    <source>
        <dbReference type="Proteomes" id="UP000056109"/>
    </source>
</evidence>
<evidence type="ECO:0000256" key="10">
    <source>
        <dbReference type="PROSITE-ProRule" id="PRU00703"/>
    </source>
</evidence>
<keyword evidence="5" id="KW-0406">Ion transport</keyword>
<keyword evidence="8" id="KW-0868">Chloride</keyword>
<evidence type="ECO:0000259" key="12">
    <source>
        <dbReference type="PROSITE" id="PS51371"/>
    </source>
</evidence>
<dbReference type="SUPFAM" id="SSF81340">
    <property type="entry name" value="Clc chloride channel"/>
    <property type="match status" value="1"/>
</dbReference>
<evidence type="ECO:0000256" key="11">
    <source>
        <dbReference type="SAM" id="Phobius"/>
    </source>
</evidence>
<dbReference type="Pfam" id="PF00654">
    <property type="entry name" value="Voltage_CLC"/>
    <property type="match status" value="1"/>
</dbReference>
<sequence length="601" mass="62804">MDGPSPASPAATMTGFLGHIRTHATLPGFLAAVRALVRTDTLWLVALAAVVGLLAGGTVSLMTAATFLAHHLLAPGSNRLSGLTSIMPARALLVPSLGGLLLGLGGYALARKTRFRPVDPVEANALHGGRMSLRDSLIVGAQTVLSNGCGASLGLEAGFSQLGAAFGSRLGRQLRMHRADVRLLVGCGAAGAIGAAFDAPLAGSFYAFELIIGSYTFTALAPVALAAVVAIGVVHLTGMVLPPVSVLTPPAIPPLAYLPITLLGAVAALVAVALMKGVTLTERALHALPVPIWLRPAIGGLLVGLLALISPSVLSSGHMAMRSSLSDTPPFLIALGLLGLKALASAISIGSGFRGGLFFASLYLGVLTGAVFAGIISPLITLPVSVCAVVGMCALAVAVIGGPMTMIFLALETTGSLPLTSAVMVSAIVSSITVRRTFGYSFATWRFHLRGENIRSGVDIGWMRSLTVERMMRTEVVTFPASETVAGARLAFPSHTPRYIILRDEQGHYKGLVENVSFHATRYTDMTPLLDLVPADDEALLPETSLSAALACFERTSRPACAVINQKKQVLGLLSERYVLRRYAEELERTRRELAGEKYRP</sequence>
<dbReference type="PROSITE" id="PS51371">
    <property type="entry name" value="CBS"/>
    <property type="match status" value="1"/>
</dbReference>
<dbReference type="PRINTS" id="PR00762">
    <property type="entry name" value="CLCHANNEL"/>
</dbReference>
<evidence type="ECO:0000256" key="4">
    <source>
        <dbReference type="ARBA" id="ARBA00022989"/>
    </source>
</evidence>
<keyword evidence="10" id="KW-0129">CBS domain</keyword>
<feature type="transmembrane region" description="Helical" evidence="11">
    <location>
        <begin position="183"/>
        <end position="208"/>
    </location>
</feature>
<dbReference type="InterPro" id="IPR050368">
    <property type="entry name" value="ClC-type_chloride_channel"/>
</dbReference>
<evidence type="ECO:0000256" key="9">
    <source>
        <dbReference type="ARBA" id="ARBA00023303"/>
    </source>
</evidence>
<dbReference type="InterPro" id="IPR014743">
    <property type="entry name" value="Cl-channel_core"/>
</dbReference>
<feature type="transmembrane region" description="Helical" evidence="11">
    <location>
        <begin position="292"/>
        <end position="310"/>
    </location>
</feature>
<dbReference type="InterPro" id="IPR046342">
    <property type="entry name" value="CBS_dom_sf"/>
</dbReference>
<evidence type="ECO:0000256" key="7">
    <source>
        <dbReference type="ARBA" id="ARBA00023173"/>
    </source>
</evidence>
<keyword evidence="9" id="KW-0407">Ion channel</keyword>
<evidence type="ECO:0000313" key="13">
    <source>
        <dbReference type="EMBL" id="CEF41942.1"/>
    </source>
</evidence>
<feature type="transmembrane region" description="Helical" evidence="11">
    <location>
        <begin position="20"/>
        <end position="37"/>
    </location>
</feature>
<dbReference type="InterPro" id="IPR000644">
    <property type="entry name" value="CBS_dom"/>
</dbReference>
<organism evidence="13 14">
    <name type="scientific">Acetobacter senegalensis</name>
    <dbReference type="NCBI Taxonomy" id="446692"/>
    <lineage>
        <taxon>Bacteria</taxon>
        <taxon>Pseudomonadati</taxon>
        <taxon>Pseudomonadota</taxon>
        <taxon>Alphaproteobacteria</taxon>
        <taxon>Acetobacterales</taxon>
        <taxon>Acetobacteraceae</taxon>
        <taxon>Acetobacter</taxon>
    </lineage>
</organism>
<dbReference type="InterPro" id="IPR001807">
    <property type="entry name" value="ClC"/>
</dbReference>
<reference evidence="14" key="1">
    <citation type="submission" date="2014-09" db="EMBL/GenBank/DDBJ databases">
        <authorList>
            <person name="Illeghems K.G."/>
        </authorList>
    </citation>
    <scope>NUCLEOTIDE SEQUENCE [LARGE SCALE GENOMIC DNA]</scope>
    <source>
        <strain evidence="14">108B</strain>
    </source>
</reference>
<keyword evidence="3 11" id="KW-0812">Transmembrane</keyword>
<name>A0A0U5EY35_9PROT</name>
<keyword evidence="6 11" id="KW-0472">Membrane</keyword>
<accession>A0A0U5EY35</accession>
<keyword evidence="14" id="KW-1185">Reference proteome</keyword>
<dbReference type="GO" id="GO:0005254">
    <property type="term" value="F:chloride channel activity"/>
    <property type="evidence" value="ECO:0007669"/>
    <property type="project" value="UniProtKB-KW"/>
</dbReference>
<dbReference type="KEGG" id="asz:ASN_2663"/>
<protein>
    <submittedName>
        <fullName evidence="13">Chloride channel core</fullName>
    </submittedName>
</protein>
<dbReference type="CDD" id="cd00400">
    <property type="entry name" value="Voltage_gated_ClC"/>
    <property type="match status" value="1"/>
</dbReference>
<dbReference type="GO" id="GO:0034707">
    <property type="term" value="C:chloride channel complex"/>
    <property type="evidence" value="ECO:0007669"/>
    <property type="project" value="UniProtKB-KW"/>
</dbReference>
<evidence type="ECO:0000256" key="2">
    <source>
        <dbReference type="ARBA" id="ARBA00022448"/>
    </source>
</evidence>
<dbReference type="PANTHER" id="PTHR43427">
    <property type="entry name" value="CHLORIDE CHANNEL PROTEIN CLC-E"/>
    <property type="match status" value="1"/>
</dbReference>
<dbReference type="PATRIC" id="fig|446692.3.peg.2786"/>
<dbReference type="EMBL" id="LN606600">
    <property type="protein sequence ID" value="CEF41942.1"/>
    <property type="molecule type" value="Genomic_DNA"/>
</dbReference>
<evidence type="ECO:0000256" key="6">
    <source>
        <dbReference type="ARBA" id="ARBA00023136"/>
    </source>
</evidence>
<dbReference type="SUPFAM" id="SSF54631">
    <property type="entry name" value="CBS-domain pair"/>
    <property type="match status" value="1"/>
</dbReference>
<feature type="transmembrane region" description="Helical" evidence="11">
    <location>
        <begin position="357"/>
        <end position="380"/>
    </location>
</feature>
<evidence type="ECO:0000256" key="1">
    <source>
        <dbReference type="ARBA" id="ARBA00004141"/>
    </source>
</evidence>
<dbReference type="Proteomes" id="UP000056109">
    <property type="component" value="Chromosome I"/>
</dbReference>
<keyword evidence="4 11" id="KW-1133">Transmembrane helix</keyword>
<dbReference type="PANTHER" id="PTHR43427:SF6">
    <property type="entry name" value="CHLORIDE CHANNEL PROTEIN CLC-E"/>
    <property type="match status" value="1"/>
</dbReference>